<evidence type="ECO:0000313" key="1">
    <source>
        <dbReference type="EMBL" id="MBA2881357.1"/>
    </source>
</evidence>
<dbReference type="Proteomes" id="UP000525298">
    <property type="component" value="Unassembled WGS sequence"/>
</dbReference>
<gene>
    <name evidence="1" type="ORF">HNR65_001684</name>
</gene>
<reference evidence="1 2" key="1">
    <citation type="submission" date="2020-07" db="EMBL/GenBank/DDBJ databases">
        <title>Genomic Encyclopedia of Type Strains, Phase IV (KMG-IV): sequencing the most valuable type-strain genomes for metagenomic binning, comparative biology and taxonomic classification.</title>
        <authorList>
            <person name="Goeker M."/>
        </authorList>
    </citation>
    <scope>NUCLEOTIDE SEQUENCE [LARGE SCALE GENOMIC DNA]</scope>
    <source>
        <strain evidence="1 2">DSM 17721</strain>
    </source>
</reference>
<evidence type="ECO:0000313" key="2">
    <source>
        <dbReference type="Proteomes" id="UP000525298"/>
    </source>
</evidence>
<dbReference type="AlphaFoldDB" id="A0A7W0HKL7"/>
<sequence>MDKQDCILFSGGTKGAEAEFGANAERFGIEEVNFSFEGHAIVRSRGMRVLTQEELKNGDVSLEYISRLMNRRYAKTPMIRKVLQSIWYQINSGREIYVVGEILDDKTVKGGTGWGAEFAKLCNKPLYVFDQKQNAWFEWDKTDWIECEKNPPVITQPRFTGTGTRYLAENGKKAIAALFDRTFG</sequence>
<accession>A0A7W0HKL7</accession>
<name>A0A7W0HKL7_9BACT</name>
<organism evidence="1 2">
    <name type="scientific">Desulfosalsimonas propionicica</name>
    <dbReference type="NCBI Taxonomy" id="332175"/>
    <lineage>
        <taxon>Bacteria</taxon>
        <taxon>Pseudomonadati</taxon>
        <taxon>Thermodesulfobacteriota</taxon>
        <taxon>Desulfobacteria</taxon>
        <taxon>Desulfobacterales</taxon>
        <taxon>Desulfosalsimonadaceae</taxon>
        <taxon>Desulfosalsimonas</taxon>
    </lineage>
</organism>
<protein>
    <submittedName>
        <fullName evidence="1">Uncharacterized protein</fullName>
    </submittedName>
</protein>
<dbReference type="EMBL" id="JACDUS010000004">
    <property type="protein sequence ID" value="MBA2881357.1"/>
    <property type="molecule type" value="Genomic_DNA"/>
</dbReference>
<proteinExistence type="predicted"/>
<dbReference type="RefSeq" id="WP_220128328.1">
    <property type="nucleotide sequence ID" value="NZ_JACDUS010000004.1"/>
</dbReference>
<comment type="caution">
    <text evidence="1">The sequence shown here is derived from an EMBL/GenBank/DDBJ whole genome shotgun (WGS) entry which is preliminary data.</text>
</comment>
<keyword evidence="2" id="KW-1185">Reference proteome</keyword>